<dbReference type="EMBL" id="SMAL01000013">
    <property type="protein sequence ID" value="TCT12189.1"/>
    <property type="molecule type" value="Genomic_DNA"/>
</dbReference>
<evidence type="ECO:0000256" key="1">
    <source>
        <dbReference type="SAM" id="Phobius"/>
    </source>
</evidence>
<organism evidence="2 3">
    <name type="scientific">Natranaerovirga pectinivora</name>
    <dbReference type="NCBI Taxonomy" id="682400"/>
    <lineage>
        <taxon>Bacteria</taxon>
        <taxon>Bacillati</taxon>
        <taxon>Bacillota</taxon>
        <taxon>Clostridia</taxon>
        <taxon>Lachnospirales</taxon>
        <taxon>Natranaerovirgaceae</taxon>
        <taxon>Natranaerovirga</taxon>
    </lineage>
</organism>
<dbReference type="OrthoDB" id="9803522at2"/>
<gene>
    <name evidence="2" type="ORF">EDC18_11335</name>
</gene>
<dbReference type="Proteomes" id="UP000294902">
    <property type="component" value="Unassembled WGS sequence"/>
</dbReference>
<proteinExistence type="predicted"/>
<sequence length="60" mass="6248">MKKVVFGGMLFVGGAIIYSVGVLGFADVAVQAQYMQIPQYAGVLSMAVGIILGIVGLKKE</sequence>
<protein>
    <submittedName>
        <fullName evidence="2">Uncharacterized protein</fullName>
    </submittedName>
</protein>
<comment type="caution">
    <text evidence="2">The sequence shown here is derived from an EMBL/GenBank/DDBJ whole genome shotgun (WGS) entry which is preliminary data.</text>
</comment>
<dbReference type="RefSeq" id="WP_132253924.1">
    <property type="nucleotide sequence ID" value="NZ_SMAL01000013.1"/>
</dbReference>
<evidence type="ECO:0000313" key="2">
    <source>
        <dbReference type="EMBL" id="TCT12189.1"/>
    </source>
</evidence>
<accession>A0A4R3MK81</accession>
<reference evidence="2 3" key="1">
    <citation type="submission" date="2019-03" db="EMBL/GenBank/DDBJ databases">
        <title>Genomic Encyclopedia of Type Strains, Phase IV (KMG-IV): sequencing the most valuable type-strain genomes for metagenomic binning, comparative biology and taxonomic classification.</title>
        <authorList>
            <person name="Goeker M."/>
        </authorList>
    </citation>
    <scope>NUCLEOTIDE SEQUENCE [LARGE SCALE GENOMIC DNA]</scope>
    <source>
        <strain evidence="2 3">DSM 24629</strain>
    </source>
</reference>
<dbReference type="AlphaFoldDB" id="A0A4R3MK81"/>
<feature type="transmembrane region" description="Helical" evidence="1">
    <location>
        <begin position="5"/>
        <end position="25"/>
    </location>
</feature>
<keyword evidence="3" id="KW-1185">Reference proteome</keyword>
<feature type="transmembrane region" description="Helical" evidence="1">
    <location>
        <begin position="37"/>
        <end position="57"/>
    </location>
</feature>
<keyword evidence="1" id="KW-0812">Transmembrane</keyword>
<name>A0A4R3MK81_9FIRM</name>
<keyword evidence="1" id="KW-0472">Membrane</keyword>
<evidence type="ECO:0000313" key="3">
    <source>
        <dbReference type="Proteomes" id="UP000294902"/>
    </source>
</evidence>
<keyword evidence="1" id="KW-1133">Transmembrane helix</keyword>